<gene>
    <name evidence="2" type="ORF">Tci_022624</name>
</gene>
<feature type="transmembrane region" description="Helical" evidence="1">
    <location>
        <begin position="333"/>
        <end position="355"/>
    </location>
</feature>
<evidence type="ECO:0000256" key="1">
    <source>
        <dbReference type="SAM" id="Phobius"/>
    </source>
</evidence>
<keyword evidence="1" id="KW-0472">Membrane</keyword>
<dbReference type="EMBL" id="BKCJ010002745">
    <property type="protein sequence ID" value="GEU50646.1"/>
    <property type="molecule type" value="Genomic_DNA"/>
</dbReference>
<dbReference type="AlphaFoldDB" id="A0A6L2KMU9"/>
<name>A0A6L2KMU9_TANCI</name>
<evidence type="ECO:0000313" key="2">
    <source>
        <dbReference type="EMBL" id="GEU50646.1"/>
    </source>
</evidence>
<keyword evidence="1" id="KW-0812">Transmembrane</keyword>
<sequence length="750" mass="84509">MAWQTDYCIMKEGMSTLRGRKSVPGMNSSEREMEKKKSRLEIQSKAEVMVEVDNEMIAQITIQNKFRDNDNDEEKEFIRTNGSWIVNMLFVHNIVKEEDGGWICFLGGNNSSGTKKYQGSNSGDGVTLVRKQMSSWKGNLPRLPIESNILRLVLFLRVGSTTMNDKVIVTLSSLKVTMRETLFEMFNTKVQTSSEGASQQLRSGNSFALIVAKYFGSGIFIAYSGNALKHFIPNTWLPHERASLSLVFTSSKSLGMIIQPLTDNVVEEEDDGWIFFLGGNNSSGTKKYHGSNSGDGGNTRDGLKIVGGVIGFCGGIGDAVAQRTSMARKRKVVIVKVSTLFSITMALDITVVTLVRKQMSPWKGNLPRLPIESNIVRLVLFLRVGSTTMNDKVIVTLSSLKVTMRETLFERFNTKVQTSSEGASQQLRSGNSFALTVAKYFGSGIFIAYSRNALKHFIPNTWLPHERENPDPVTGVVVTASRVNRDAVSTAAGRIGRLLVGGGFTFSTMKNGIVNETYKQIHKEKIDYEKANMQKLKSCLKGFKQVVDKPMIEEVKTRNDNKMFSKIIRYPSDYDQDEKILIDYAYNLKFLCMIGFELVHANFFPNYPINVMSRKFYNSIIKDKLKFEGRNELGNLANVPVFIGNFYVITDFTVVEDMDPYLDEGMGEVVVGEPFCKVSCVETRRFDGIITIHDEDDSVSKQDKMNGIWHPHQKLKGFYKGVLNLEPDFIQDPKMEEWLTREHISVHEMK</sequence>
<proteinExistence type="predicted"/>
<protein>
    <submittedName>
        <fullName evidence="2">Uncharacterized protein</fullName>
    </submittedName>
</protein>
<keyword evidence="1" id="KW-1133">Transmembrane helix</keyword>
<reference evidence="2" key="1">
    <citation type="journal article" date="2019" name="Sci. Rep.">
        <title>Draft genome of Tanacetum cinerariifolium, the natural source of mosquito coil.</title>
        <authorList>
            <person name="Yamashiro T."/>
            <person name="Shiraishi A."/>
            <person name="Satake H."/>
            <person name="Nakayama K."/>
        </authorList>
    </citation>
    <scope>NUCLEOTIDE SEQUENCE</scope>
</reference>
<comment type="caution">
    <text evidence="2">The sequence shown here is derived from an EMBL/GenBank/DDBJ whole genome shotgun (WGS) entry which is preliminary data.</text>
</comment>
<organism evidence="2">
    <name type="scientific">Tanacetum cinerariifolium</name>
    <name type="common">Dalmatian daisy</name>
    <name type="synonym">Chrysanthemum cinerariifolium</name>
    <dbReference type="NCBI Taxonomy" id="118510"/>
    <lineage>
        <taxon>Eukaryota</taxon>
        <taxon>Viridiplantae</taxon>
        <taxon>Streptophyta</taxon>
        <taxon>Embryophyta</taxon>
        <taxon>Tracheophyta</taxon>
        <taxon>Spermatophyta</taxon>
        <taxon>Magnoliopsida</taxon>
        <taxon>eudicotyledons</taxon>
        <taxon>Gunneridae</taxon>
        <taxon>Pentapetalae</taxon>
        <taxon>asterids</taxon>
        <taxon>campanulids</taxon>
        <taxon>Asterales</taxon>
        <taxon>Asteraceae</taxon>
        <taxon>Asteroideae</taxon>
        <taxon>Anthemideae</taxon>
        <taxon>Anthemidinae</taxon>
        <taxon>Tanacetum</taxon>
    </lineage>
</organism>
<accession>A0A6L2KMU9</accession>